<dbReference type="NCBIfam" id="NF001908">
    <property type="entry name" value="PRK00668.1"/>
    <property type="match status" value="1"/>
</dbReference>
<dbReference type="SUPFAM" id="SSF54919">
    <property type="entry name" value="Nucleoside diphosphate kinase, NDK"/>
    <property type="match status" value="1"/>
</dbReference>
<feature type="binding site" evidence="12 13">
    <location>
        <position position="92"/>
    </location>
    <ligand>
        <name>ATP</name>
        <dbReference type="ChEBI" id="CHEBI:30616"/>
    </ligand>
</feature>
<feature type="binding site" evidence="12 13">
    <location>
        <position position="86"/>
    </location>
    <ligand>
        <name>ATP</name>
        <dbReference type="ChEBI" id="CHEBI:30616"/>
    </ligand>
</feature>
<comment type="catalytic activity">
    <reaction evidence="12">
        <text>a ribonucleoside 5'-diphosphate + ATP = a ribonucleoside 5'-triphosphate + ADP</text>
        <dbReference type="Rhea" id="RHEA:18113"/>
        <dbReference type="ChEBI" id="CHEBI:30616"/>
        <dbReference type="ChEBI" id="CHEBI:57930"/>
        <dbReference type="ChEBI" id="CHEBI:61557"/>
        <dbReference type="ChEBI" id="CHEBI:456216"/>
        <dbReference type="EC" id="2.7.4.6"/>
    </reaction>
</comment>
<dbReference type="PROSITE" id="PS51374">
    <property type="entry name" value="NDPK_LIKE"/>
    <property type="match status" value="1"/>
</dbReference>
<dbReference type="OrthoDB" id="9801161at2"/>
<feature type="binding site" evidence="12 13">
    <location>
        <position position="103"/>
    </location>
    <ligand>
        <name>ATP</name>
        <dbReference type="ChEBI" id="CHEBI:30616"/>
    </ligand>
</feature>
<dbReference type="EC" id="2.7.4.6" evidence="3 12"/>
<accession>A0A4R5BJL1</accession>
<dbReference type="InterPro" id="IPR034907">
    <property type="entry name" value="NDK-like_dom"/>
</dbReference>
<dbReference type="EMBL" id="SMKU01000091">
    <property type="protein sequence ID" value="TDD85326.1"/>
    <property type="molecule type" value="Genomic_DNA"/>
</dbReference>
<dbReference type="PRINTS" id="PR01243">
    <property type="entry name" value="NUCDPKINASE"/>
</dbReference>
<comment type="caution">
    <text evidence="16">The sequence shown here is derived from an EMBL/GenBank/DDBJ whole genome shotgun (WGS) entry which is preliminary data.</text>
</comment>
<evidence type="ECO:0000256" key="9">
    <source>
        <dbReference type="ARBA" id="ARBA00022840"/>
    </source>
</evidence>
<dbReference type="GO" id="GO:0004550">
    <property type="term" value="F:nucleoside diphosphate kinase activity"/>
    <property type="evidence" value="ECO:0007669"/>
    <property type="project" value="UniProtKB-UniRule"/>
</dbReference>
<feature type="binding site" evidence="12 13">
    <location>
        <position position="58"/>
    </location>
    <ligand>
        <name>ATP</name>
        <dbReference type="ChEBI" id="CHEBI:30616"/>
    </ligand>
</feature>
<protein>
    <recommendedName>
        <fullName evidence="4 12">Nucleoside diphosphate kinase</fullName>
        <shortName evidence="12">NDK</shortName>
        <shortName evidence="12">NDP kinase</shortName>
        <ecNumber evidence="3 12">2.7.4.6</ecNumber>
    </recommendedName>
    <alternativeName>
        <fullName evidence="12">Nucleoside-2-P kinase</fullName>
    </alternativeName>
</protein>
<dbReference type="RefSeq" id="WP_131894944.1">
    <property type="nucleotide sequence ID" value="NZ_SMKU01000091.1"/>
</dbReference>
<evidence type="ECO:0000256" key="11">
    <source>
        <dbReference type="ARBA" id="ARBA00023080"/>
    </source>
</evidence>
<dbReference type="Proteomes" id="UP000294513">
    <property type="component" value="Unassembled WGS sequence"/>
</dbReference>
<keyword evidence="11 12" id="KW-0546">Nucleotide metabolism</keyword>
<dbReference type="GO" id="GO:0005524">
    <property type="term" value="F:ATP binding"/>
    <property type="evidence" value="ECO:0007669"/>
    <property type="project" value="UniProtKB-UniRule"/>
</dbReference>
<dbReference type="Pfam" id="PF00334">
    <property type="entry name" value="NDK"/>
    <property type="match status" value="1"/>
</dbReference>
<keyword evidence="10 12" id="KW-0460">Magnesium</keyword>
<evidence type="ECO:0000256" key="5">
    <source>
        <dbReference type="ARBA" id="ARBA00022679"/>
    </source>
</evidence>
<proteinExistence type="inferred from homology"/>
<evidence type="ECO:0000256" key="14">
    <source>
        <dbReference type="RuleBase" id="RU004011"/>
    </source>
</evidence>
<comment type="similarity">
    <text evidence="2 12 13 14">Belongs to the NDK family.</text>
</comment>
<dbReference type="FunFam" id="3.30.70.141:FF:000003">
    <property type="entry name" value="Nucleoside diphosphate kinase"/>
    <property type="match status" value="1"/>
</dbReference>
<evidence type="ECO:0000256" key="10">
    <source>
        <dbReference type="ARBA" id="ARBA00022842"/>
    </source>
</evidence>
<feature type="domain" description="Nucleoside diphosphate kinase-like" evidence="15">
    <location>
        <begin position="2"/>
        <end position="136"/>
    </location>
</feature>
<dbReference type="AlphaFoldDB" id="A0A4R5BJL1"/>
<feature type="active site" description="Pros-phosphohistidine intermediate" evidence="12 13">
    <location>
        <position position="116"/>
    </location>
</feature>
<evidence type="ECO:0000256" key="6">
    <source>
        <dbReference type="ARBA" id="ARBA00022723"/>
    </source>
</evidence>
<evidence type="ECO:0000313" key="17">
    <source>
        <dbReference type="Proteomes" id="UP000294513"/>
    </source>
</evidence>
<dbReference type="CDD" id="cd04413">
    <property type="entry name" value="NDPk_I"/>
    <property type="match status" value="1"/>
</dbReference>
<organism evidence="16 17">
    <name type="scientific">Actinomadura rubrisoli</name>
    <dbReference type="NCBI Taxonomy" id="2530368"/>
    <lineage>
        <taxon>Bacteria</taxon>
        <taxon>Bacillati</taxon>
        <taxon>Actinomycetota</taxon>
        <taxon>Actinomycetes</taxon>
        <taxon>Streptosporangiales</taxon>
        <taxon>Thermomonosporaceae</taxon>
        <taxon>Actinomadura</taxon>
    </lineage>
</organism>
<dbReference type="GO" id="GO:0046872">
    <property type="term" value="F:metal ion binding"/>
    <property type="evidence" value="ECO:0007669"/>
    <property type="project" value="UniProtKB-KW"/>
</dbReference>
<evidence type="ECO:0000256" key="13">
    <source>
        <dbReference type="PROSITE-ProRule" id="PRU00706"/>
    </source>
</evidence>
<dbReference type="GO" id="GO:0006228">
    <property type="term" value="P:UTP biosynthetic process"/>
    <property type="evidence" value="ECO:0007669"/>
    <property type="project" value="UniProtKB-UniRule"/>
</dbReference>
<keyword evidence="9 12" id="KW-0067">ATP-binding</keyword>
<keyword evidence="8 12" id="KW-0418">Kinase</keyword>
<evidence type="ECO:0000256" key="3">
    <source>
        <dbReference type="ARBA" id="ARBA00012966"/>
    </source>
</evidence>
<evidence type="ECO:0000256" key="1">
    <source>
        <dbReference type="ARBA" id="ARBA00001946"/>
    </source>
</evidence>
<evidence type="ECO:0000256" key="4">
    <source>
        <dbReference type="ARBA" id="ARBA00017632"/>
    </source>
</evidence>
<dbReference type="GO" id="GO:0005737">
    <property type="term" value="C:cytoplasm"/>
    <property type="evidence" value="ECO:0007669"/>
    <property type="project" value="UniProtKB-SubCell"/>
</dbReference>
<name>A0A4R5BJL1_9ACTN</name>
<dbReference type="SMART" id="SM00562">
    <property type="entry name" value="NDK"/>
    <property type="match status" value="1"/>
</dbReference>
<evidence type="ECO:0000259" key="15">
    <source>
        <dbReference type="SMART" id="SM00562"/>
    </source>
</evidence>
<dbReference type="GO" id="GO:0006241">
    <property type="term" value="P:CTP biosynthetic process"/>
    <property type="evidence" value="ECO:0007669"/>
    <property type="project" value="UniProtKB-UniRule"/>
</dbReference>
<feature type="binding site" evidence="12 13">
    <location>
        <position position="10"/>
    </location>
    <ligand>
        <name>ATP</name>
        <dbReference type="ChEBI" id="CHEBI:30616"/>
    </ligand>
</feature>
<keyword evidence="12" id="KW-0597">Phosphoprotein</keyword>
<comment type="cofactor">
    <cofactor evidence="1 12">
        <name>Mg(2+)</name>
        <dbReference type="ChEBI" id="CHEBI:18420"/>
    </cofactor>
</comment>
<comment type="subunit">
    <text evidence="12">Homotetramer.</text>
</comment>
<keyword evidence="12" id="KW-0963">Cytoplasm</keyword>
<dbReference type="PANTHER" id="PTHR11349">
    <property type="entry name" value="NUCLEOSIDE DIPHOSPHATE KINASE"/>
    <property type="match status" value="1"/>
</dbReference>
<comment type="function">
    <text evidence="12">Major role in the synthesis of nucleoside triphosphates other than ATP. The ATP gamma phosphate is transferred to the NDP beta phosphate via a ping-pong mechanism, using a phosphorylated active-site intermediate.</text>
</comment>
<keyword evidence="5 12" id="KW-0808">Transferase</keyword>
<evidence type="ECO:0000256" key="12">
    <source>
        <dbReference type="HAMAP-Rule" id="MF_00451"/>
    </source>
</evidence>
<keyword evidence="6 12" id="KW-0479">Metal-binding</keyword>
<sequence>MSERTLVLVKPDGVRRGVVGEVVSRIERKGLKLVALELRTLPRETAEAHYGEHSSKPFFGELVDFITGGPLVAMVVEGPRAIEAFRALAGATDPVKATPGTVRGDFALEIGENIVHGSDSTDSAAREIKLFFPELG</sequence>
<dbReference type="HAMAP" id="MF_00451">
    <property type="entry name" value="NDP_kinase"/>
    <property type="match status" value="1"/>
</dbReference>
<evidence type="ECO:0000313" key="16">
    <source>
        <dbReference type="EMBL" id="TDD85326.1"/>
    </source>
</evidence>
<evidence type="ECO:0000256" key="2">
    <source>
        <dbReference type="ARBA" id="ARBA00008142"/>
    </source>
</evidence>
<evidence type="ECO:0000256" key="8">
    <source>
        <dbReference type="ARBA" id="ARBA00022777"/>
    </source>
</evidence>
<dbReference type="GO" id="GO:0006183">
    <property type="term" value="P:GTP biosynthetic process"/>
    <property type="evidence" value="ECO:0007669"/>
    <property type="project" value="UniProtKB-UniRule"/>
</dbReference>
<dbReference type="InterPro" id="IPR036850">
    <property type="entry name" value="NDK-like_dom_sf"/>
</dbReference>
<dbReference type="InterPro" id="IPR001564">
    <property type="entry name" value="Nucleoside_diP_kinase"/>
</dbReference>
<keyword evidence="17" id="KW-1185">Reference proteome</keyword>
<evidence type="ECO:0000256" key="7">
    <source>
        <dbReference type="ARBA" id="ARBA00022741"/>
    </source>
</evidence>
<reference evidence="16 17" key="1">
    <citation type="submission" date="2019-03" db="EMBL/GenBank/DDBJ databases">
        <title>Draft genome sequences of novel Actinobacteria.</title>
        <authorList>
            <person name="Sahin N."/>
            <person name="Ay H."/>
            <person name="Saygin H."/>
        </authorList>
    </citation>
    <scope>NUCLEOTIDE SEQUENCE [LARGE SCALE GENOMIC DNA]</scope>
    <source>
        <strain evidence="16 17">H3C3</strain>
    </source>
</reference>
<comment type="catalytic activity">
    <reaction evidence="12">
        <text>a 2'-deoxyribonucleoside 5'-diphosphate + ATP = a 2'-deoxyribonucleoside 5'-triphosphate + ADP</text>
        <dbReference type="Rhea" id="RHEA:44640"/>
        <dbReference type="ChEBI" id="CHEBI:30616"/>
        <dbReference type="ChEBI" id="CHEBI:61560"/>
        <dbReference type="ChEBI" id="CHEBI:73316"/>
        <dbReference type="ChEBI" id="CHEBI:456216"/>
        <dbReference type="EC" id="2.7.4.6"/>
    </reaction>
</comment>
<dbReference type="Gene3D" id="3.30.70.141">
    <property type="entry name" value="Nucleoside diphosphate kinase-like domain"/>
    <property type="match status" value="1"/>
</dbReference>
<feature type="binding site" evidence="12 13">
    <location>
        <position position="113"/>
    </location>
    <ligand>
        <name>ATP</name>
        <dbReference type="ChEBI" id="CHEBI:30616"/>
    </ligand>
</feature>
<gene>
    <name evidence="12" type="primary">ndk</name>
    <name evidence="16" type="ORF">E1298_18725</name>
</gene>
<keyword evidence="7 12" id="KW-0547">Nucleotide-binding</keyword>
<comment type="subcellular location">
    <subcellularLocation>
        <location evidence="12">Cytoplasm</location>
    </subcellularLocation>
</comment>